<comment type="caution">
    <text evidence="2">The sequence shown here is derived from an EMBL/GenBank/DDBJ whole genome shotgun (WGS) entry which is preliminary data.</text>
</comment>
<feature type="compositionally biased region" description="Polar residues" evidence="1">
    <location>
        <begin position="53"/>
        <end position="63"/>
    </location>
</feature>
<dbReference type="Proteomes" id="UP000051448">
    <property type="component" value="Unassembled WGS sequence"/>
</dbReference>
<gene>
    <name evidence="2" type="ORF">FC92_GL000974</name>
</gene>
<feature type="compositionally biased region" description="Basic and acidic residues" evidence="1">
    <location>
        <begin position="41"/>
        <end position="52"/>
    </location>
</feature>
<sequence length="185" mass="21045">MNELTDSNRRKRSRNSKSKDFQGSPLEGMFNDQTTSNENNIDNKKENEETKVEQNQNVTSNEDTVIIQPSVEKNTPSPTVTGSDIFSSLPKKKEAKEIVTKNMNGKYILQHNEVFHRVKKISKTVTLREDIAKIIDDISMKKDGSGQYSRGIKSAVVNNAVLKELFQMGLIGKEDMEQEIEPYEF</sequence>
<evidence type="ECO:0000313" key="2">
    <source>
        <dbReference type="EMBL" id="KRL07907.1"/>
    </source>
</evidence>
<keyword evidence="3" id="KW-1185">Reference proteome</keyword>
<reference evidence="2 3" key="1">
    <citation type="journal article" date="2015" name="Genome Announc.">
        <title>Expanding the biotechnology potential of lactobacilli through comparative genomics of 213 strains and associated genera.</title>
        <authorList>
            <person name="Sun Z."/>
            <person name="Harris H.M."/>
            <person name="McCann A."/>
            <person name="Guo C."/>
            <person name="Argimon S."/>
            <person name="Zhang W."/>
            <person name="Yang X."/>
            <person name="Jeffery I.B."/>
            <person name="Cooney J.C."/>
            <person name="Kagawa T.F."/>
            <person name="Liu W."/>
            <person name="Song Y."/>
            <person name="Salvetti E."/>
            <person name="Wrobel A."/>
            <person name="Rasinkangas P."/>
            <person name="Parkhill J."/>
            <person name="Rea M.C."/>
            <person name="O'Sullivan O."/>
            <person name="Ritari J."/>
            <person name="Douillard F.P."/>
            <person name="Paul Ross R."/>
            <person name="Yang R."/>
            <person name="Briner A.E."/>
            <person name="Felis G.E."/>
            <person name="de Vos W.M."/>
            <person name="Barrangou R."/>
            <person name="Klaenhammer T.R."/>
            <person name="Caufield P.W."/>
            <person name="Cui Y."/>
            <person name="Zhang H."/>
            <person name="O'Toole P.W."/>
        </authorList>
    </citation>
    <scope>NUCLEOTIDE SEQUENCE [LARGE SCALE GENOMIC DNA]</scope>
    <source>
        <strain evidence="2 3">DSM 19519</strain>
    </source>
</reference>
<feature type="region of interest" description="Disordered" evidence="1">
    <location>
        <begin position="1"/>
        <end position="63"/>
    </location>
</feature>
<dbReference type="GeneID" id="98309631"/>
<evidence type="ECO:0000313" key="3">
    <source>
        <dbReference type="Proteomes" id="UP000051448"/>
    </source>
</evidence>
<accession>A0A0R1MU13</accession>
<protein>
    <submittedName>
        <fullName evidence="2">Uncharacterized protein</fullName>
    </submittedName>
</protein>
<proteinExistence type="predicted"/>
<dbReference type="OrthoDB" id="9982919at2"/>
<organism evidence="2 3">
    <name type="scientific">Liquorilactobacillus hordei DSM 19519</name>
    <dbReference type="NCBI Taxonomy" id="1423759"/>
    <lineage>
        <taxon>Bacteria</taxon>
        <taxon>Bacillati</taxon>
        <taxon>Bacillota</taxon>
        <taxon>Bacilli</taxon>
        <taxon>Lactobacillales</taxon>
        <taxon>Lactobacillaceae</taxon>
        <taxon>Liquorilactobacillus</taxon>
    </lineage>
</organism>
<dbReference type="AlphaFoldDB" id="A0A0R1MU13"/>
<dbReference type="EMBL" id="AZDX01000003">
    <property type="protein sequence ID" value="KRL07907.1"/>
    <property type="molecule type" value="Genomic_DNA"/>
</dbReference>
<name>A0A0R1MU13_9LACO</name>
<dbReference type="PATRIC" id="fig|1423759.3.peg.1029"/>
<dbReference type="RefSeq" id="WP_057868696.1">
    <property type="nucleotide sequence ID" value="NZ_AZDX01000003.1"/>
</dbReference>
<evidence type="ECO:0000256" key="1">
    <source>
        <dbReference type="SAM" id="MobiDB-lite"/>
    </source>
</evidence>